<evidence type="ECO:0000256" key="3">
    <source>
        <dbReference type="PROSITE-ProRule" id="PRU00023"/>
    </source>
</evidence>
<dbReference type="Pfam" id="PF00023">
    <property type="entry name" value="Ank"/>
    <property type="match status" value="2"/>
</dbReference>
<feature type="repeat" description="ANK" evidence="3">
    <location>
        <begin position="752"/>
        <end position="784"/>
    </location>
</feature>
<dbReference type="InterPro" id="IPR036770">
    <property type="entry name" value="Ankyrin_rpt-contain_sf"/>
</dbReference>
<feature type="repeat" description="ANK" evidence="3">
    <location>
        <begin position="379"/>
        <end position="411"/>
    </location>
</feature>
<keyword evidence="4" id="KW-0472">Membrane</keyword>
<accession>A0A4S3KQ54</accession>
<dbReference type="AlphaFoldDB" id="A0A4S3KQ54"/>
<dbReference type="InterPro" id="IPR002110">
    <property type="entry name" value="Ankyrin_rpt"/>
</dbReference>
<feature type="repeat" description="ANK" evidence="3">
    <location>
        <begin position="953"/>
        <end position="985"/>
    </location>
</feature>
<dbReference type="Proteomes" id="UP000307749">
    <property type="component" value="Unassembled WGS sequence"/>
</dbReference>
<proteinExistence type="predicted"/>
<keyword evidence="1" id="KW-0677">Repeat</keyword>
<dbReference type="EMBL" id="MWQO01000024">
    <property type="protein sequence ID" value="THD10588.1"/>
    <property type="molecule type" value="Genomic_DNA"/>
</dbReference>
<feature type="transmembrane region" description="Helical" evidence="4">
    <location>
        <begin position="102"/>
        <end position="120"/>
    </location>
</feature>
<feature type="transmembrane region" description="Helical" evidence="4">
    <location>
        <begin position="71"/>
        <end position="90"/>
    </location>
</feature>
<feature type="repeat" description="ANK" evidence="3">
    <location>
        <begin position="887"/>
        <end position="919"/>
    </location>
</feature>
<dbReference type="Pfam" id="PF12796">
    <property type="entry name" value="Ank_2"/>
    <property type="match status" value="3"/>
</dbReference>
<reference evidence="5 6" key="1">
    <citation type="submission" date="2017-02" db="EMBL/GenBank/DDBJ databases">
        <title>Whole genome sequencing of Metallibacterium scheffleri DSM 24874 (T).</title>
        <authorList>
            <person name="Kumar S."/>
            <person name="Patil P."/>
            <person name="Patil P.B."/>
        </authorList>
    </citation>
    <scope>NUCLEOTIDE SEQUENCE [LARGE SCALE GENOMIC DNA]</scope>
    <source>
        <strain evidence="5 6">DSM 24874</strain>
    </source>
</reference>
<evidence type="ECO:0000256" key="4">
    <source>
        <dbReference type="SAM" id="Phobius"/>
    </source>
</evidence>
<feature type="repeat" description="ANK" evidence="3">
    <location>
        <begin position="785"/>
        <end position="820"/>
    </location>
</feature>
<evidence type="ECO:0000313" key="5">
    <source>
        <dbReference type="EMBL" id="THD10588.1"/>
    </source>
</evidence>
<dbReference type="SUPFAM" id="SSF48403">
    <property type="entry name" value="Ankyrin repeat"/>
    <property type="match status" value="3"/>
</dbReference>
<evidence type="ECO:0000256" key="1">
    <source>
        <dbReference type="ARBA" id="ARBA00022737"/>
    </source>
</evidence>
<dbReference type="PANTHER" id="PTHR24198">
    <property type="entry name" value="ANKYRIN REPEAT AND PROTEIN KINASE DOMAIN-CONTAINING PROTEIN"/>
    <property type="match status" value="1"/>
</dbReference>
<sequence length="1143" mass="116930">MTSPRPRLPLALAAFAPALMLTALAALPWPLLRVLLLLLANTLAMAAAMYALGAAGAPWQMATLRRVPAHLARFALACLLLLVLCLWPLLQLQRHPAAPGNMILLLAALLVTLLALWPFWTRYAEVFAANPGVMNSADAMGATIAQRFARRTPARGARGYSHGLPATLALLLLACGVIALSGLPLLPITTPLAWLLLAGYAIAVLPLATLLLASRTLALPLDAAAAGSSARAAGDTQTPAFALRSAPTDAAPAPLVDVPAAPSAPAPPVIDPAALGLQLLDAARRGDSDTALALLDAGAPGDPVARKDAADQRSALALAAVLPDTRLLRALIGRGAEVNRLQGGLTALHAATRDSWHGRDEAVLALLANGADPRLRDAEGRTALHGAALSGNPNIAAMLLDAGAAIDALDTQGMSALSLACRAANWTLTAFLLEHGAAADPAEGEPPLVAACGIGEDDIAGARLLLKHRAKVDRCDRLGRSALMAAALEGHPALLRLLLAGGADARRADRNGTTALMEAARAGKAELIEALGAAGADAQAQDVHGRDALMLACQSPRADAAAVLALLALGADARRRGSDGRSALDHASAAGRWDLVAALAPDTPLPASLRGQVMPAPGADSPADLLDALRGEHWAAVSTFERSLDTWPAHSLAELYLQLAGGGYDSARRWLLDRGALGEARLEDGTRLFDALIQRLPDTLEALEELLEQGASPAGGGLLARMLAHLGNTPEGAALTEALLARGADAFGASDAGRTPLSLAAAAGWQAALDALLARGADPNARDARARAPLHHALQLPAAQALPLVRSLIAAGADAQASSDNGETPLGLALAQGDAALIDWLRWDGGYALPRRALRAEDLPAAAACGDLAAVRRLLQLGFAVDHADAAGYSALLHASGRGFADLARVLIAAGARLDVLGSSGVSCLAAAVNGRQRALVELLLQHGAAVDQPLAGGARALMLAAARGSADLLELLLGAGADVNASSEHGQSALLAAARYAFDRGDSLGARRVFDVLLRHGAAVNHSDSGGMSALLLLLGAHAPPGQDGDATHLGALLPLLLDAGAEVAHADQRGVTALHACALHALLGPARTLISRGAPLQVRDAWGRTPAEVAQRLGFSDLALELEARALPGVKRTLLRPAAED</sequence>
<dbReference type="OrthoDB" id="8960888at2"/>
<dbReference type="Gene3D" id="1.25.40.20">
    <property type="entry name" value="Ankyrin repeat-containing domain"/>
    <property type="match status" value="6"/>
</dbReference>
<feature type="repeat" description="ANK" evidence="3">
    <location>
        <begin position="478"/>
        <end position="510"/>
    </location>
</feature>
<feature type="repeat" description="ANK" evidence="3">
    <location>
        <begin position="1071"/>
        <end position="1103"/>
    </location>
</feature>
<dbReference type="PRINTS" id="PR01415">
    <property type="entry name" value="ANKYRIN"/>
</dbReference>
<dbReference type="PROSITE" id="PS50297">
    <property type="entry name" value="ANK_REP_REGION"/>
    <property type="match status" value="5"/>
</dbReference>
<gene>
    <name evidence="5" type="ORF">B1806_07760</name>
</gene>
<dbReference type="PROSITE" id="PS50088">
    <property type="entry name" value="ANK_REPEAT"/>
    <property type="match status" value="9"/>
</dbReference>
<keyword evidence="4" id="KW-0812">Transmembrane</keyword>
<feature type="repeat" description="ANK" evidence="3">
    <location>
        <begin position="343"/>
        <end position="378"/>
    </location>
</feature>
<name>A0A4S3KQ54_9GAMM</name>
<feature type="repeat" description="ANK" evidence="3">
    <location>
        <begin position="511"/>
        <end position="543"/>
    </location>
</feature>
<dbReference type="STRING" id="993689.GCA_002077135_00470"/>
<evidence type="ECO:0000313" key="6">
    <source>
        <dbReference type="Proteomes" id="UP000307749"/>
    </source>
</evidence>
<keyword evidence="6" id="KW-1185">Reference proteome</keyword>
<dbReference type="RefSeq" id="WP_081125907.1">
    <property type="nucleotide sequence ID" value="NZ_LDOS01000001.1"/>
</dbReference>
<feature type="transmembrane region" description="Helical" evidence="4">
    <location>
        <begin position="192"/>
        <end position="213"/>
    </location>
</feature>
<protein>
    <submittedName>
        <fullName evidence="5">Uncharacterized protein</fullName>
    </submittedName>
</protein>
<organism evidence="5 6">
    <name type="scientific">Metallibacterium scheffleri</name>
    <dbReference type="NCBI Taxonomy" id="993689"/>
    <lineage>
        <taxon>Bacteria</taxon>
        <taxon>Pseudomonadati</taxon>
        <taxon>Pseudomonadota</taxon>
        <taxon>Gammaproteobacteria</taxon>
        <taxon>Lysobacterales</taxon>
        <taxon>Rhodanobacteraceae</taxon>
        <taxon>Metallibacterium</taxon>
    </lineage>
</organism>
<comment type="caution">
    <text evidence="5">The sequence shown here is derived from an EMBL/GenBank/DDBJ whole genome shotgun (WGS) entry which is preliminary data.</text>
</comment>
<dbReference type="PANTHER" id="PTHR24198:SF165">
    <property type="entry name" value="ANKYRIN REPEAT-CONTAINING PROTEIN-RELATED"/>
    <property type="match status" value="1"/>
</dbReference>
<feature type="transmembrane region" description="Helical" evidence="4">
    <location>
        <begin position="35"/>
        <end position="59"/>
    </location>
</feature>
<dbReference type="Pfam" id="PF13637">
    <property type="entry name" value="Ank_4"/>
    <property type="match status" value="1"/>
</dbReference>
<keyword evidence="2 3" id="KW-0040">ANK repeat</keyword>
<keyword evidence="4" id="KW-1133">Transmembrane helix</keyword>
<evidence type="ECO:0000256" key="2">
    <source>
        <dbReference type="ARBA" id="ARBA00023043"/>
    </source>
</evidence>
<dbReference type="SMART" id="SM00248">
    <property type="entry name" value="ANK"/>
    <property type="match status" value="16"/>
</dbReference>
<feature type="transmembrane region" description="Helical" evidence="4">
    <location>
        <begin position="164"/>
        <end position="186"/>
    </location>
</feature>